<feature type="signal peptide" evidence="1">
    <location>
        <begin position="1"/>
        <end position="16"/>
    </location>
</feature>
<feature type="chain" id="PRO_5040148324" description="Seminal fluid protein" evidence="1">
    <location>
        <begin position="17"/>
        <end position="165"/>
    </location>
</feature>
<dbReference type="AlphaFoldDB" id="A0A9Q0BT06"/>
<proteinExistence type="predicted"/>
<keyword evidence="3" id="KW-1185">Reference proteome</keyword>
<protein>
    <recommendedName>
        <fullName evidence="4">Seminal fluid protein</fullName>
    </recommendedName>
</protein>
<name>A0A9Q0BT06_9MUSC</name>
<evidence type="ECO:0000313" key="3">
    <source>
        <dbReference type="Proteomes" id="UP001059596"/>
    </source>
</evidence>
<comment type="caution">
    <text evidence="2">The sequence shown here is derived from an EMBL/GenBank/DDBJ whole genome shotgun (WGS) entry which is preliminary data.</text>
</comment>
<accession>A0A9Q0BT06</accession>
<evidence type="ECO:0000256" key="1">
    <source>
        <dbReference type="SAM" id="SignalP"/>
    </source>
</evidence>
<dbReference type="EMBL" id="JAMKOV010000002">
    <property type="protein sequence ID" value="KAI8043637.1"/>
    <property type="molecule type" value="Genomic_DNA"/>
</dbReference>
<dbReference type="Proteomes" id="UP001059596">
    <property type="component" value="Unassembled WGS sequence"/>
</dbReference>
<sequence>MLLVLSLFSLLILVEGKNVGANMCMKRFNSDCQTRKLKWFFNPKRSVCSQRITCWHGFDYRTDCEQWCYGHSKHNNNHAIKLLEDIFKIVESFQRNRRTKKYRTKKTDKTGWKRTTTSVNTKVQDITMPATTKVLDTTKPALKLLPVSISIVIQNEDEDEEKLIG</sequence>
<keyword evidence="1" id="KW-0732">Signal</keyword>
<gene>
    <name evidence="2" type="ORF">M5D96_004970</name>
</gene>
<evidence type="ECO:0000313" key="2">
    <source>
        <dbReference type="EMBL" id="KAI8043637.1"/>
    </source>
</evidence>
<organism evidence="2 3">
    <name type="scientific">Drosophila gunungcola</name>
    <name type="common">fruit fly</name>
    <dbReference type="NCBI Taxonomy" id="103775"/>
    <lineage>
        <taxon>Eukaryota</taxon>
        <taxon>Metazoa</taxon>
        <taxon>Ecdysozoa</taxon>
        <taxon>Arthropoda</taxon>
        <taxon>Hexapoda</taxon>
        <taxon>Insecta</taxon>
        <taxon>Pterygota</taxon>
        <taxon>Neoptera</taxon>
        <taxon>Endopterygota</taxon>
        <taxon>Diptera</taxon>
        <taxon>Brachycera</taxon>
        <taxon>Muscomorpha</taxon>
        <taxon>Ephydroidea</taxon>
        <taxon>Drosophilidae</taxon>
        <taxon>Drosophila</taxon>
        <taxon>Sophophora</taxon>
    </lineage>
</organism>
<reference evidence="2" key="1">
    <citation type="journal article" date="2023" name="Genome Biol. Evol.">
        <title>Long-read-based Genome Assembly of Drosophila gunungcola Reveals Fewer Chemosensory Genes in Flower-breeding Species.</title>
        <authorList>
            <person name="Negi A."/>
            <person name="Liao B.Y."/>
            <person name="Yeh S.D."/>
        </authorList>
    </citation>
    <scope>NUCLEOTIDE SEQUENCE</scope>
    <source>
        <strain evidence="2">Sukarami</strain>
    </source>
</reference>
<evidence type="ECO:0008006" key="4">
    <source>
        <dbReference type="Google" id="ProtNLM"/>
    </source>
</evidence>